<dbReference type="WBParaSite" id="HCON_00082080-00001">
    <property type="protein sequence ID" value="HCON_00082080-00001"/>
    <property type="gene ID" value="HCON_00082080"/>
</dbReference>
<evidence type="ECO:0000313" key="2">
    <source>
        <dbReference type="WBParaSite" id="HCON_00082080-00001"/>
    </source>
</evidence>
<evidence type="ECO:0000313" key="1">
    <source>
        <dbReference type="Proteomes" id="UP000025227"/>
    </source>
</evidence>
<keyword evidence="1" id="KW-1185">Reference proteome</keyword>
<sequence>MGNRKLAVIFLDHIEKSSLTSGILFYKRYIDDVFTIGTTKEVLVEALERLNSHDANITFTRHRTLRHEKESAPSFDVRVLHRYLVRPLERKIMEARIIYRIKPEINAKEEMRDLLRVIE</sequence>
<dbReference type="OrthoDB" id="5866159at2759"/>
<dbReference type="AlphaFoldDB" id="A0A7I5E987"/>
<dbReference type="Proteomes" id="UP000025227">
    <property type="component" value="Unplaced"/>
</dbReference>
<name>A0A7I5E987_HAECO</name>
<proteinExistence type="predicted"/>
<organism evidence="1 2">
    <name type="scientific">Haemonchus contortus</name>
    <name type="common">Barber pole worm</name>
    <dbReference type="NCBI Taxonomy" id="6289"/>
    <lineage>
        <taxon>Eukaryota</taxon>
        <taxon>Metazoa</taxon>
        <taxon>Ecdysozoa</taxon>
        <taxon>Nematoda</taxon>
        <taxon>Chromadorea</taxon>
        <taxon>Rhabditida</taxon>
        <taxon>Rhabditina</taxon>
        <taxon>Rhabditomorpha</taxon>
        <taxon>Strongyloidea</taxon>
        <taxon>Trichostrongylidae</taxon>
        <taxon>Haemonchus</taxon>
    </lineage>
</organism>
<protein>
    <submittedName>
        <fullName evidence="2">Reverse transcriptase domain-containing protein</fullName>
    </submittedName>
</protein>
<reference evidence="2" key="1">
    <citation type="submission" date="2020-12" db="UniProtKB">
        <authorList>
            <consortium name="WormBaseParasite"/>
        </authorList>
    </citation>
    <scope>IDENTIFICATION</scope>
    <source>
        <strain evidence="2">MHco3</strain>
    </source>
</reference>
<accession>A0A7I5E987</accession>